<feature type="binding site" evidence="3">
    <location>
        <position position="101"/>
    </location>
    <ligand>
        <name>Zn(2+)</name>
        <dbReference type="ChEBI" id="CHEBI:29105"/>
        <label>2</label>
    </ligand>
</feature>
<keyword evidence="5" id="KW-1185">Reference proteome</keyword>
<dbReference type="Proteomes" id="UP000244060">
    <property type="component" value="Unassembled WGS sequence"/>
</dbReference>
<feature type="binding site" evidence="3">
    <location>
        <position position="90"/>
    </location>
    <ligand>
        <name>Zn(2+)</name>
        <dbReference type="ChEBI" id="CHEBI:29105"/>
        <label>1</label>
    </ligand>
</feature>
<dbReference type="NCBIfam" id="TIGR01879">
    <property type="entry name" value="hydantase"/>
    <property type="match status" value="1"/>
</dbReference>
<evidence type="ECO:0000313" key="4">
    <source>
        <dbReference type="EMBL" id="PTR19546.1"/>
    </source>
</evidence>
<keyword evidence="3" id="KW-0479">Metal-binding</keyword>
<dbReference type="Gene3D" id="3.30.70.360">
    <property type="match status" value="1"/>
</dbReference>
<dbReference type="PANTHER" id="PTHR32494:SF5">
    <property type="entry name" value="ALLANTOATE AMIDOHYDROLASE"/>
    <property type="match status" value="1"/>
</dbReference>
<keyword evidence="2 4" id="KW-0378">Hydrolase</keyword>
<dbReference type="SUPFAM" id="SSF53187">
    <property type="entry name" value="Zn-dependent exopeptidases"/>
    <property type="match status" value="1"/>
</dbReference>
<feature type="binding site" evidence="3">
    <location>
        <position position="101"/>
    </location>
    <ligand>
        <name>Zn(2+)</name>
        <dbReference type="ChEBI" id="CHEBI:29105"/>
        <label>1</label>
    </ligand>
</feature>
<dbReference type="OrthoDB" id="9808195at2"/>
<reference evidence="4 5" key="1">
    <citation type="submission" date="2018-04" db="EMBL/GenBank/DDBJ databases">
        <title>Genomic Encyclopedia of Type Strains, Phase III (KMG-III): the genomes of soil and plant-associated and newly described type strains.</title>
        <authorList>
            <person name="Whitman W."/>
        </authorList>
    </citation>
    <scope>NUCLEOTIDE SEQUENCE [LARGE SCALE GENOMIC DNA]</scope>
    <source>
        <strain evidence="4 5">KA25</strain>
    </source>
</reference>
<sequence length="425" mass="45110">MTDLPLADTAVSRTIRSTIERVLTKVNALSLGGPGWTRPSYSDLESQAHAVIEAEARALGLEVSRDHAGNLFARLAGRNPALPPLFCGSHLDTVSEGGAYDGQAGVAAALALVAALREARVTPEADFVLTVTRAEESVWFPVSYIGSRAALGRLLPEELQARRADTGRTLADHMRAQGFDPDALMRAGPPAPARFLEFHIEQGPVLDRAGEPYGIVSAIRGGLRYRAAQVQGAWAHSGGAPREGRADAVVAFADLVMAMDRAWEGFLARGSDLTVTFGRVDAASSAHAMAKVPGQLGFCLDLRSEDVAVLEAADLALRDEIRRIERARPGIRFDLGNQSRSQPARLSPAMIDWVAGGAARRGDRPRRMLSGGGHDAAAFAAAGWESVMVFIRNWNGSHCPDEGMDPADLARAVEAVLAALSGNDG</sequence>
<evidence type="ECO:0000256" key="3">
    <source>
        <dbReference type="PIRSR" id="PIRSR001235-1"/>
    </source>
</evidence>
<name>A0A2T5KAV8_9RHOB</name>
<dbReference type="InterPro" id="IPR010158">
    <property type="entry name" value="Amidase_Cbmase"/>
</dbReference>
<dbReference type="InterPro" id="IPR036264">
    <property type="entry name" value="Bact_exopeptidase_dim_dom"/>
</dbReference>
<dbReference type="Pfam" id="PF01546">
    <property type="entry name" value="Peptidase_M20"/>
    <property type="match status" value="1"/>
</dbReference>
<keyword evidence="3" id="KW-0862">Zinc</keyword>
<dbReference type="EMBL" id="QAOT01000004">
    <property type="protein sequence ID" value="PTR19546.1"/>
    <property type="molecule type" value="Genomic_DNA"/>
</dbReference>
<comment type="similarity">
    <text evidence="1">Belongs to the peptidase M20 family.</text>
</comment>
<comment type="caution">
    <text evidence="4">The sequence shown here is derived from an EMBL/GenBank/DDBJ whole genome shotgun (WGS) entry which is preliminary data.</text>
</comment>
<dbReference type="GO" id="GO:0046872">
    <property type="term" value="F:metal ion binding"/>
    <property type="evidence" value="ECO:0007669"/>
    <property type="project" value="UniProtKB-KW"/>
</dbReference>
<evidence type="ECO:0000256" key="2">
    <source>
        <dbReference type="ARBA" id="ARBA00022801"/>
    </source>
</evidence>
<proteinExistence type="inferred from homology"/>
<protein>
    <submittedName>
        <fullName evidence="4">N-carbamoyl-L-amino-acid hydrolase</fullName>
    </submittedName>
</protein>
<accession>A0A2T5KAV8</accession>
<dbReference type="SUPFAM" id="SSF55031">
    <property type="entry name" value="Bacterial exopeptidase dimerisation domain"/>
    <property type="match status" value="1"/>
</dbReference>
<feature type="binding site" evidence="3">
    <location>
        <position position="398"/>
    </location>
    <ligand>
        <name>Zn(2+)</name>
        <dbReference type="ChEBI" id="CHEBI:29105"/>
        <label>2</label>
    </ligand>
</feature>
<dbReference type="AlphaFoldDB" id="A0A2T5KAV8"/>
<feature type="binding site" evidence="3">
    <location>
        <position position="136"/>
    </location>
    <ligand>
        <name>Zn(2+)</name>
        <dbReference type="ChEBI" id="CHEBI:29105"/>
        <label>2</label>
    </ligand>
</feature>
<dbReference type="Gene3D" id="3.40.630.10">
    <property type="entry name" value="Zn peptidases"/>
    <property type="match status" value="1"/>
</dbReference>
<organism evidence="4 5">
    <name type="scientific">Cereibacter azotoformans</name>
    <dbReference type="NCBI Taxonomy" id="43057"/>
    <lineage>
        <taxon>Bacteria</taxon>
        <taxon>Pseudomonadati</taxon>
        <taxon>Pseudomonadota</taxon>
        <taxon>Alphaproteobacteria</taxon>
        <taxon>Rhodobacterales</taxon>
        <taxon>Paracoccaceae</taxon>
        <taxon>Cereibacter</taxon>
    </lineage>
</organism>
<dbReference type="RefSeq" id="WP_108220473.1">
    <property type="nucleotide sequence ID" value="NZ_CP090021.1"/>
</dbReference>
<dbReference type="GO" id="GO:0016813">
    <property type="term" value="F:hydrolase activity, acting on carbon-nitrogen (but not peptide) bonds, in linear amidines"/>
    <property type="evidence" value="ECO:0007669"/>
    <property type="project" value="InterPro"/>
</dbReference>
<dbReference type="PIRSF" id="PIRSF001235">
    <property type="entry name" value="Amidase_carbamoylase"/>
    <property type="match status" value="1"/>
</dbReference>
<dbReference type="InterPro" id="IPR002933">
    <property type="entry name" value="Peptidase_M20"/>
</dbReference>
<evidence type="ECO:0000313" key="5">
    <source>
        <dbReference type="Proteomes" id="UP000244060"/>
    </source>
</evidence>
<evidence type="ECO:0000256" key="1">
    <source>
        <dbReference type="ARBA" id="ARBA00006153"/>
    </source>
</evidence>
<feature type="binding site" evidence="3">
    <location>
        <position position="199"/>
    </location>
    <ligand>
        <name>Zn(2+)</name>
        <dbReference type="ChEBI" id="CHEBI:29105"/>
        <label>1</label>
    </ligand>
</feature>
<comment type="cofactor">
    <cofactor evidence="3">
        <name>Zn(2+)</name>
        <dbReference type="ChEBI" id="CHEBI:29105"/>
    </cofactor>
    <text evidence="3">Binds 2 Zn(2+) ions per subunit.</text>
</comment>
<gene>
    <name evidence="4" type="ORF">C8J28_10430</name>
</gene>
<dbReference type="PANTHER" id="PTHR32494">
    <property type="entry name" value="ALLANTOATE DEIMINASE-RELATED"/>
    <property type="match status" value="1"/>
</dbReference>